<proteinExistence type="predicted"/>
<dbReference type="EMBL" id="JAVRRJ010000010">
    <property type="protein sequence ID" value="KAK5081158.1"/>
    <property type="molecule type" value="Genomic_DNA"/>
</dbReference>
<reference evidence="1 2" key="1">
    <citation type="submission" date="2023-08" db="EMBL/GenBank/DDBJ databases">
        <title>Black Yeasts Isolated from many extreme environments.</title>
        <authorList>
            <person name="Coleine C."/>
            <person name="Stajich J.E."/>
            <person name="Selbmann L."/>
        </authorList>
    </citation>
    <scope>NUCLEOTIDE SEQUENCE [LARGE SCALE GENOMIC DNA]</scope>
    <source>
        <strain evidence="1 2">CCFEE 5910</strain>
    </source>
</reference>
<feature type="non-terminal residue" evidence="1">
    <location>
        <position position="1"/>
    </location>
</feature>
<comment type="caution">
    <text evidence="1">The sequence shown here is derived from an EMBL/GenBank/DDBJ whole genome shotgun (WGS) entry which is preliminary data.</text>
</comment>
<accession>A0AAN7STJ4</accession>
<evidence type="ECO:0000313" key="1">
    <source>
        <dbReference type="EMBL" id="KAK5081158.1"/>
    </source>
</evidence>
<gene>
    <name evidence="1" type="ORF">LTR05_007952</name>
</gene>
<dbReference type="AlphaFoldDB" id="A0AAN7STJ4"/>
<organism evidence="1 2">
    <name type="scientific">Lithohypha guttulata</name>
    <dbReference type="NCBI Taxonomy" id="1690604"/>
    <lineage>
        <taxon>Eukaryota</taxon>
        <taxon>Fungi</taxon>
        <taxon>Dikarya</taxon>
        <taxon>Ascomycota</taxon>
        <taxon>Pezizomycotina</taxon>
        <taxon>Eurotiomycetes</taxon>
        <taxon>Chaetothyriomycetidae</taxon>
        <taxon>Chaetothyriales</taxon>
        <taxon>Trichomeriaceae</taxon>
        <taxon>Lithohypha</taxon>
    </lineage>
</organism>
<evidence type="ECO:0000313" key="2">
    <source>
        <dbReference type="Proteomes" id="UP001309876"/>
    </source>
</evidence>
<name>A0AAN7STJ4_9EURO</name>
<dbReference type="Proteomes" id="UP001309876">
    <property type="component" value="Unassembled WGS sequence"/>
</dbReference>
<keyword evidence="2" id="KW-1185">Reference proteome</keyword>
<sequence length="115" mass="12580">LKAKSRWKGNEWLFDSISFAKTLAWKTQISWTKQSWVCMDERALPLARVTVNGFAWKDIGKFEILNPGSLTQAMVEELIVTGMTMAFWTIMTNRNASTASSSAASASAASAAASV</sequence>
<protein>
    <submittedName>
        <fullName evidence="1">Uncharacterized protein</fullName>
    </submittedName>
</protein>